<protein>
    <submittedName>
        <fullName evidence="2">Uncharacterized protein</fullName>
    </submittedName>
</protein>
<reference evidence="2" key="1">
    <citation type="journal article" date="2014" name="Genome Biol. Evol.">
        <title>Gene Loss Rather Than Gene Gain Is Associated with a Host Jump from Monocots to Dicots in the Smut Fungus Melanopsichium pennsylvanicum.</title>
        <authorList>
            <person name="Sharma R."/>
            <person name="Mishra B."/>
            <person name="Runge F."/>
            <person name="Thines M."/>
        </authorList>
    </citation>
    <scope>NUCLEOTIDE SEQUENCE</scope>
    <source>
        <strain evidence="2">4</strain>
    </source>
</reference>
<evidence type="ECO:0000256" key="1">
    <source>
        <dbReference type="SAM" id="MobiDB-lite"/>
    </source>
</evidence>
<feature type="compositionally biased region" description="Polar residues" evidence="1">
    <location>
        <begin position="547"/>
        <end position="572"/>
    </location>
</feature>
<feature type="region of interest" description="Disordered" evidence="1">
    <location>
        <begin position="539"/>
        <end position="572"/>
    </location>
</feature>
<feature type="compositionally biased region" description="Polar residues" evidence="1">
    <location>
        <begin position="361"/>
        <end position="372"/>
    </location>
</feature>
<dbReference type="EMBL" id="HG529627">
    <property type="protein sequence ID" value="CDI54738.1"/>
    <property type="molecule type" value="Genomic_DNA"/>
</dbReference>
<feature type="region of interest" description="Disordered" evidence="1">
    <location>
        <begin position="269"/>
        <end position="306"/>
    </location>
</feature>
<feature type="compositionally biased region" description="Basic and acidic residues" evidence="1">
    <location>
        <begin position="504"/>
        <end position="517"/>
    </location>
</feature>
<feature type="region of interest" description="Disordered" evidence="1">
    <location>
        <begin position="355"/>
        <end position="378"/>
    </location>
</feature>
<evidence type="ECO:0000313" key="2">
    <source>
        <dbReference type="EMBL" id="CDI54738.1"/>
    </source>
</evidence>
<organism evidence="2">
    <name type="scientific">Melanopsichium pennsylvanicum 4</name>
    <dbReference type="NCBI Taxonomy" id="1398559"/>
    <lineage>
        <taxon>Eukaryota</taxon>
        <taxon>Fungi</taxon>
        <taxon>Dikarya</taxon>
        <taxon>Basidiomycota</taxon>
        <taxon>Ustilaginomycotina</taxon>
        <taxon>Ustilaginomycetes</taxon>
        <taxon>Ustilaginales</taxon>
        <taxon>Ustilaginaceae</taxon>
        <taxon>Melanopsichium</taxon>
    </lineage>
</organism>
<dbReference type="AlphaFoldDB" id="A0A077R6T9"/>
<proteinExistence type="predicted"/>
<feature type="compositionally biased region" description="Basic residues" evidence="1">
    <location>
        <begin position="1"/>
        <end position="11"/>
    </location>
</feature>
<accession>A0A077R6T9</accession>
<feature type="region of interest" description="Disordered" evidence="1">
    <location>
        <begin position="500"/>
        <end position="527"/>
    </location>
</feature>
<name>A0A077R6T9_9BASI</name>
<sequence>MVFGSRKRRRPDGRTFSPPLAPSPLLTRNLQLLPVGLTQLHNDEHFVSRLRCDIDDLLNTFAEAYLLSLLKRKDLLTDENEAVLSSSLDPPMIAAQQAEQAPSPFSLFCHLWKAKGWHYIQFEFADHNDSKRAMGDAICRVLLEHLSPYVAERNRHLDHHDALPHTISFLNLKVLFKVSAIPFALYLLWATQIYPTSGIGVKHLGPAMERIPIEQDFYDWLLEFPDAVLKHLEEEVRTKSQAETITADIVEVVCRLAGQPLGEDRLDQVGREKAAQAQSSQQRASSRSRKRQARRDDPNAKDALTADGKGPIFDILPVSTLRTRLPRIWPSVRVMSTLEANKEFGRIGSVVRITPREADSDQASGRNTGSKGSESREMVVGLSRGDVIRLKARQRVAMASVDLSKLLGPQVASSATALNTDSQPTKASDLLAQTTDPSAASASCSRTRYEIQTPPWITSSRYTARLRPWMEQECTPMQQSLQRTCQSKERYLEARSKIMPNCTSRDDAQVAERRRDGQGSATQTDFGNWVLQSFRRERKALQEQDTRTSSQDGPSAQVQGTLSTGSQPAVDTEASLSLEQLYRLAAERTKSAAVARGETLRVTRAREFDPG</sequence>
<feature type="compositionally biased region" description="Low complexity" evidence="1">
    <location>
        <begin position="275"/>
        <end position="285"/>
    </location>
</feature>
<feature type="region of interest" description="Disordered" evidence="1">
    <location>
        <begin position="1"/>
        <end position="21"/>
    </location>
</feature>